<organism evidence="2 3">
    <name type="scientific">Epichloe festucae (strain Fl1)</name>
    <dbReference type="NCBI Taxonomy" id="877507"/>
    <lineage>
        <taxon>Eukaryota</taxon>
        <taxon>Fungi</taxon>
        <taxon>Dikarya</taxon>
        <taxon>Ascomycota</taxon>
        <taxon>Pezizomycotina</taxon>
        <taxon>Sordariomycetes</taxon>
        <taxon>Hypocreomycetidae</taxon>
        <taxon>Hypocreales</taxon>
        <taxon>Clavicipitaceae</taxon>
        <taxon>Epichloe</taxon>
    </lineage>
</organism>
<sequence length="78" mass="8014">MRFAPISVVFAVAATAAATNIPPNGAAVEQVQPAASCFWSGTSPFCAGACPEGYQDVETSNCGDGACCWTGYKKKCCK</sequence>
<gene>
    <name evidence="2" type="ORF">C2857_000323</name>
</gene>
<keyword evidence="3" id="KW-1185">Reference proteome</keyword>
<keyword evidence="1" id="KW-0732">Signal</keyword>
<feature type="chain" id="PRO_5034312813" evidence="1">
    <location>
        <begin position="19"/>
        <end position="78"/>
    </location>
</feature>
<protein>
    <submittedName>
        <fullName evidence="2">Uncharacterized protein</fullName>
    </submittedName>
</protein>
<dbReference type="Proteomes" id="UP000594364">
    <property type="component" value="Chromosome 2"/>
</dbReference>
<proteinExistence type="predicted"/>
<dbReference type="OrthoDB" id="6127264at2759"/>
<evidence type="ECO:0000313" key="2">
    <source>
        <dbReference type="EMBL" id="QPG95375.1"/>
    </source>
</evidence>
<reference evidence="2 3" key="1">
    <citation type="journal article" date="2018" name="PLoS Genet.">
        <title>Repeat elements organise 3D genome structure and mediate transcription in the filamentous fungus Epichloe festucae.</title>
        <authorList>
            <person name="Winter D.J."/>
            <person name="Ganley A.R.D."/>
            <person name="Young C.A."/>
            <person name="Liachko I."/>
            <person name="Schardl C.L."/>
            <person name="Dupont P.Y."/>
            <person name="Berry D."/>
            <person name="Ram A."/>
            <person name="Scott B."/>
            <person name="Cox M.P."/>
        </authorList>
    </citation>
    <scope>NUCLEOTIDE SEQUENCE [LARGE SCALE GENOMIC DNA]</scope>
    <source>
        <strain evidence="2 3">Fl1</strain>
    </source>
</reference>
<accession>A0A7S9PTD2</accession>
<evidence type="ECO:0000313" key="3">
    <source>
        <dbReference type="Proteomes" id="UP000594364"/>
    </source>
</evidence>
<feature type="signal peptide" evidence="1">
    <location>
        <begin position="1"/>
        <end position="18"/>
    </location>
</feature>
<name>A0A7S9PTD2_EPIFF</name>
<dbReference type="PANTHER" id="PTHR35180">
    <property type="entry name" value="PROTEIN CBG06219"/>
    <property type="match status" value="1"/>
</dbReference>
<dbReference type="EMBL" id="CP031386">
    <property type="protein sequence ID" value="QPG95375.1"/>
    <property type="molecule type" value="Genomic_DNA"/>
</dbReference>
<dbReference type="AlphaFoldDB" id="A0A7S9PTD2"/>
<dbReference type="PANTHER" id="PTHR35180:SF4">
    <property type="entry name" value="PROTEIN CBG06219"/>
    <property type="match status" value="1"/>
</dbReference>
<evidence type="ECO:0000256" key="1">
    <source>
        <dbReference type="SAM" id="SignalP"/>
    </source>
</evidence>